<reference evidence="1 2" key="1">
    <citation type="journal article" date="2009" name="Nat. Genet.">
        <title>The genome of the cucumber, Cucumis sativus L.</title>
        <authorList>
            <person name="Huang S."/>
            <person name="Li R."/>
            <person name="Zhang Z."/>
            <person name="Li L."/>
            <person name="Gu X."/>
            <person name="Fan W."/>
            <person name="Lucas W.J."/>
            <person name="Wang X."/>
            <person name="Xie B."/>
            <person name="Ni P."/>
            <person name="Ren Y."/>
            <person name="Zhu H."/>
            <person name="Li J."/>
            <person name="Lin K."/>
            <person name="Jin W."/>
            <person name="Fei Z."/>
            <person name="Li G."/>
            <person name="Staub J."/>
            <person name="Kilian A."/>
            <person name="van der Vossen E.A."/>
            <person name="Wu Y."/>
            <person name="Guo J."/>
            <person name="He J."/>
            <person name="Jia Z."/>
            <person name="Ren Y."/>
            <person name="Tian G."/>
            <person name="Lu Y."/>
            <person name="Ruan J."/>
            <person name="Qian W."/>
            <person name="Wang M."/>
            <person name="Huang Q."/>
            <person name="Li B."/>
            <person name="Xuan Z."/>
            <person name="Cao J."/>
            <person name="Asan"/>
            <person name="Wu Z."/>
            <person name="Zhang J."/>
            <person name="Cai Q."/>
            <person name="Bai Y."/>
            <person name="Zhao B."/>
            <person name="Han Y."/>
            <person name="Li Y."/>
            <person name="Li X."/>
            <person name="Wang S."/>
            <person name="Shi Q."/>
            <person name="Liu S."/>
            <person name="Cho W.K."/>
            <person name="Kim J.Y."/>
            <person name="Xu Y."/>
            <person name="Heller-Uszynska K."/>
            <person name="Miao H."/>
            <person name="Cheng Z."/>
            <person name="Zhang S."/>
            <person name="Wu J."/>
            <person name="Yang Y."/>
            <person name="Kang H."/>
            <person name="Li M."/>
            <person name="Liang H."/>
            <person name="Ren X."/>
            <person name="Shi Z."/>
            <person name="Wen M."/>
            <person name="Jian M."/>
            <person name="Yang H."/>
            <person name="Zhang G."/>
            <person name="Yang Z."/>
            <person name="Chen R."/>
            <person name="Liu S."/>
            <person name="Li J."/>
            <person name="Ma L."/>
            <person name="Liu H."/>
            <person name="Zhou Y."/>
            <person name="Zhao J."/>
            <person name="Fang X."/>
            <person name="Li G."/>
            <person name="Fang L."/>
            <person name="Li Y."/>
            <person name="Liu D."/>
            <person name="Zheng H."/>
            <person name="Zhang Y."/>
            <person name="Qin N."/>
            <person name="Li Z."/>
            <person name="Yang G."/>
            <person name="Yang S."/>
            <person name="Bolund L."/>
            <person name="Kristiansen K."/>
            <person name="Zheng H."/>
            <person name="Li S."/>
            <person name="Zhang X."/>
            <person name="Yang H."/>
            <person name="Wang J."/>
            <person name="Sun R."/>
            <person name="Zhang B."/>
            <person name="Jiang S."/>
            <person name="Wang J."/>
            <person name="Du Y."/>
            <person name="Li S."/>
        </authorList>
    </citation>
    <scope>NUCLEOTIDE SEQUENCE [LARGE SCALE GENOMIC DNA]</scope>
    <source>
        <strain evidence="2">cv. 9930</strain>
    </source>
</reference>
<reference evidence="1 2" key="2">
    <citation type="journal article" date="2009" name="PLoS ONE">
        <title>An integrated genetic and cytogenetic map of the cucumber genome.</title>
        <authorList>
            <person name="Ren Y."/>
            <person name="Zhang Z."/>
            <person name="Liu J."/>
            <person name="Staub J.E."/>
            <person name="Han Y."/>
            <person name="Cheng Z."/>
            <person name="Li X."/>
            <person name="Lu J."/>
            <person name="Miao H."/>
            <person name="Kang H."/>
            <person name="Xie B."/>
            <person name="Gu X."/>
            <person name="Wang X."/>
            <person name="Du Y."/>
            <person name="Jin W."/>
            <person name="Huang S."/>
        </authorList>
    </citation>
    <scope>NUCLEOTIDE SEQUENCE [LARGE SCALE GENOMIC DNA]</scope>
    <source>
        <strain evidence="2">cv. 9930</strain>
    </source>
</reference>
<name>A0A0A0L5L4_CUCSA</name>
<reference evidence="1 2" key="4">
    <citation type="journal article" date="2011" name="BMC Genomics">
        <title>RNA-Seq improves annotation of protein-coding genes in the cucumber genome.</title>
        <authorList>
            <person name="Li Z."/>
            <person name="Zhang Z."/>
            <person name="Yan P."/>
            <person name="Huang S."/>
            <person name="Fei Z."/>
            <person name="Lin K."/>
        </authorList>
    </citation>
    <scope>NUCLEOTIDE SEQUENCE [LARGE SCALE GENOMIC DNA]</scope>
    <source>
        <strain evidence="2">cv. 9930</strain>
    </source>
</reference>
<keyword evidence="2" id="KW-1185">Reference proteome</keyword>
<reference evidence="1 2" key="3">
    <citation type="journal article" date="2010" name="BMC Genomics">
        <title>Transcriptome sequencing and comparative analysis of cucumber flowers with different sex types.</title>
        <authorList>
            <person name="Guo S."/>
            <person name="Zheng Y."/>
            <person name="Joung J.G."/>
            <person name="Liu S."/>
            <person name="Zhang Z."/>
            <person name="Crasta O.R."/>
            <person name="Sobral B.W."/>
            <person name="Xu Y."/>
            <person name="Huang S."/>
            <person name="Fei Z."/>
        </authorList>
    </citation>
    <scope>NUCLEOTIDE SEQUENCE [LARGE SCALE GENOMIC DNA]</scope>
    <source>
        <strain evidence="2">cv. 9930</strain>
    </source>
</reference>
<protein>
    <submittedName>
        <fullName evidence="1">Uncharacterized protein</fullName>
    </submittedName>
</protein>
<dbReference type="Proteomes" id="UP000029981">
    <property type="component" value="Chromosome 3"/>
</dbReference>
<dbReference type="AlphaFoldDB" id="A0A0A0L5L4"/>
<dbReference type="Gramene" id="KGN56993">
    <property type="protein sequence ID" value="KGN56993"/>
    <property type="gene ID" value="Csa_3G147760"/>
</dbReference>
<sequence>MVTTSRVDYGKFARRVTRGGGERLTDNNHWRRVIWVLCGAVVADKPENLKDLERFNSKNVDEEGHPNVGRHR</sequence>
<proteinExistence type="predicted"/>
<organism evidence="1 2">
    <name type="scientific">Cucumis sativus</name>
    <name type="common">Cucumber</name>
    <dbReference type="NCBI Taxonomy" id="3659"/>
    <lineage>
        <taxon>Eukaryota</taxon>
        <taxon>Viridiplantae</taxon>
        <taxon>Streptophyta</taxon>
        <taxon>Embryophyta</taxon>
        <taxon>Tracheophyta</taxon>
        <taxon>Spermatophyta</taxon>
        <taxon>Magnoliopsida</taxon>
        <taxon>eudicotyledons</taxon>
        <taxon>Gunneridae</taxon>
        <taxon>Pentapetalae</taxon>
        <taxon>rosids</taxon>
        <taxon>fabids</taxon>
        <taxon>Cucurbitales</taxon>
        <taxon>Cucurbitaceae</taxon>
        <taxon>Benincaseae</taxon>
        <taxon>Cucumis</taxon>
    </lineage>
</organism>
<dbReference type="EMBL" id="CM002924">
    <property type="protein sequence ID" value="KGN56993.1"/>
    <property type="molecule type" value="Genomic_DNA"/>
</dbReference>
<evidence type="ECO:0000313" key="1">
    <source>
        <dbReference type="EMBL" id="KGN56993.1"/>
    </source>
</evidence>
<gene>
    <name evidence="1" type="ORF">Csa_3G147760</name>
</gene>
<evidence type="ECO:0000313" key="2">
    <source>
        <dbReference type="Proteomes" id="UP000029981"/>
    </source>
</evidence>
<accession>A0A0A0L5L4</accession>